<feature type="domain" description="Protein kinase" evidence="11">
    <location>
        <begin position="734"/>
        <end position="1074"/>
    </location>
</feature>
<dbReference type="Pfam" id="PF23598">
    <property type="entry name" value="LRR_14"/>
    <property type="match status" value="2"/>
</dbReference>
<dbReference type="Pfam" id="PF08263">
    <property type="entry name" value="LRRNT_2"/>
    <property type="match status" value="1"/>
</dbReference>
<name>A0ABR2PTK0_9ROSI</name>
<evidence type="ECO:0000256" key="9">
    <source>
        <dbReference type="SAM" id="Phobius"/>
    </source>
</evidence>
<evidence type="ECO:0000256" key="10">
    <source>
        <dbReference type="SAM" id="SignalP"/>
    </source>
</evidence>
<keyword evidence="4 10" id="KW-0732">Signal</keyword>
<evidence type="ECO:0000256" key="8">
    <source>
        <dbReference type="PROSITE-ProRule" id="PRU10141"/>
    </source>
</evidence>
<dbReference type="InterPro" id="IPR032675">
    <property type="entry name" value="LRR_dom_sf"/>
</dbReference>
<feature type="signal peptide" evidence="10">
    <location>
        <begin position="1"/>
        <end position="33"/>
    </location>
</feature>
<dbReference type="InterPro" id="IPR017441">
    <property type="entry name" value="Protein_kinase_ATP_BS"/>
</dbReference>
<dbReference type="InterPro" id="IPR001611">
    <property type="entry name" value="Leu-rich_rpt"/>
</dbReference>
<dbReference type="PANTHER" id="PTHR27008:SF480">
    <property type="entry name" value="MDIS1-INTERACTING RECEPTOR LIKE KINASE 2-LIKE"/>
    <property type="match status" value="1"/>
</dbReference>
<dbReference type="PROSITE" id="PS50011">
    <property type="entry name" value="PROTEIN_KINASE_DOM"/>
    <property type="match status" value="1"/>
</dbReference>
<dbReference type="PROSITE" id="PS51450">
    <property type="entry name" value="LRR"/>
    <property type="match status" value="2"/>
</dbReference>
<dbReference type="PROSITE" id="PS00107">
    <property type="entry name" value="PROTEIN_KINASE_ATP"/>
    <property type="match status" value="1"/>
</dbReference>
<evidence type="ECO:0000259" key="11">
    <source>
        <dbReference type="PROSITE" id="PS50011"/>
    </source>
</evidence>
<evidence type="ECO:0000256" key="6">
    <source>
        <dbReference type="ARBA" id="ARBA00022989"/>
    </source>
</evidence>
<keyword evidence="7 9" id="KW-0472">Membrane</keyword>
<dbReference type="InterPro" id="IPR000719">
    <property type="entry name" value="Prot_kinase_dom"/>
</dbReference>
<dbReference type="Pfam" id="PF13855">
    <property type="entry name" value="LRR_8"/>
    <property type="match status" value="1"/>
</dbReference>
<dbReference type="SUPFAM" id="SSF56112">
    <property type="entry name" value="Protein kinase-like (PK-like)"/>
    <property type="match status" value="1"/>
</dbReference>
<evidence type="ECO:0000256" key="1">
    <source>
        <dbReference type="ARBA" id="ARBA00004370"/>
    </source>
</evidence>
<protein>
    <recommendedName>
        <fullName evidence="11">Protein kinase domain-containing protein</fullName>
    </recommendedName>
</protein>
<keyword evidence="2" id="KW-0433">Leucine-rich repeat</keyword>
<comment type="subcellular location">
    <subcellularLocation>
        <location evidence="1">Membrane</location>
    </subcellularLocation>
</comment>
<feature type="binding site" evidence="8">
    <location>
        <position position="763"/>
    </location>
    <ligand>
        <name>ATP</name>
        <dbReference type="ChEBI" id="CHEBI:30616"/>
    </ligand>
</feature>
<dbReference type="PRINTS" id="PR00019">
    <property type="entry name" value="LEURICHRPT"/>
</dbReference>
<evidence type="ECO:0000313" key="13">
    <source>
        <dbReference type="Proteomes" id="UP001396334"/>
    </source>
</evidence>
<dbReference type="SMART" id="SM00365">
    <property type="entry name" value="LRR_SD22"/>
    <property type="match status" value="6"/>
</dbReference>
<dbReference type="SUPFAM" id="SSF52058">
    <property type="entry name" value="L domain-like"/>
    <property type="match status" value="2"/>
</dbReference>
<dbReference type="InterPro" id="IPR055414">
    <property type="entry name" value="LRR_R13L4/SHOC2-like"/>
</dbReference>
<dbReference type="Proteomes" id="UP001396334">
    <property type="component" value="Unassembled WGS sequence"/>
</dbReference>
<dbReference type="InterPro" id="IPR003591">
    <property type="entry name" value="Leu-rich_rpt_typical-subtyp"/>
</dbReference>
<keyword evidence="13" id="KW-1185">Reference proteome</keyword>
<dbReference type="Gene3D" id="1.10.510.10">
    <property type="entry name" value="Transferase(Phosphotransferase) domain 1"/>
    <property type="match status" value="1"/>
</dbReference>
<proteinExistence type="predicted"/>
<accession>A0ABR2PTK0</accession>
<dbReference type="Pfam" id="PF00069">
    <property type="entry name" value="Pkinase"/>
    <property type="match status" value="1"/>
</dbReference>
<dbReference type="InterPro" id="IPR013210">
    <property type="entry name" value="LRR_N_plant-typ"/>
</dbReference>
<keyword evidence="8" id="KW-0547">Nucleotide-binding</keyword>
<evidence type="ECO:0000256" key="4">
    <source>
        <dbReference type="ARBA" id="ARBA00022729"/>
    </source>
</evidence>
<feature type="chain" id="PRO_5045949281" description="Protein kinase domain-containing protein" evidence="10">
    <location>
        <begin position="34"/>
        <end position="1074"/>
    </location>
</feature>
<organism evidence="12 13">
    <name type="scientific">Hibiscus sabdariffa</name>
    <name type="common">roselle</name>
    <dbReference type="NCBI Taxonomy" id="183260"/>
    <lineage>
        <taxon>Eukaryota</taxon>
        <taxon>Viridiplantae</taxon>
        <taxon>Streptophyta</taxon>
        <taxon>Embryophyta</taxon>
        <taxon>Tracheophyta</taxon>
        <taxon>Spermatophyta</taxon>
        <taxon>Magnoliopsida</taxon>
        <taxon>eudicotyledons</taxon>
        <taxon>Gunneridae</taxon>
        <taxon>Pentapetalae</taxon>
        <taxon>rosids</taxon>
        <taxon>malvids</taxon>
        <taxon>Malvales</taxon>
        <taxon>Malvaceae</taxon>
        <taxon>Malvoideae</taxon>
        <taxon>Hibiscus</taxon>
    </lineage>
</organism>
<dbReference type="Pfam" id="PF00560">
    <property type="entry name" value="LRR_1"/>
    <property type="match status" value="4"/>
</dbReference>
<dbReference type="InterPro" id="IPR011009">
    <property type="entry name" value="Kinase-like_dom_sf"/>
</dbReference>
<evidence type="ECO:0000256" key="5">
    <source>
        <dbReference type="ARBA" id="ARBA00022737"/>
    </source>
</evidence>
<comment type="caution">
    <text evidence="12">The sequence shown here is derived from an EMBL/GenBank/DDBJ whole genome shotgun (WGS) entry which is preliminary data.</text>
</comment>
<dbReference type="PANTHER" id="PTHR27008">
    <property type="entry name" value="OS04G0122200 PROTEIN"/>
    <property type="match status" value="1"/>
</dbReference>
<evidence type="ECO:0000256" key="7">
    <source>
        <dbReference type="ARBA" id="ARBA00023136"/>
    </source>
</evidence>
<dbReference type="SMART" id="SM00369">
    <property type="entry name" value="LRR_TYP"/>
    <property type="match status" value="12"/>
</dbReference>
<feature type="transmembrane region" description="Helical" evidence="9">
    <location>
        <begin position="668"/>
        <end position="690"/>
    </location>
</feature>
<keyword evidence="6 9" id="KW-1133">Transmembrane helix</keyword>
<keyword evidence="3 9" id="KW-0812">Transmembrane</keyword>
<keyword evidence="8" id="KW-0067">ATP-binding</keyword>
<keyword evidence="5" id="KW-0677">Repeat</keyword>
<sequence length="1074" mass="117807">MISFTSKLSSSSFRVFFTLLLLSSFHVFGSSSAAGQKEADALLKWKASLDEQTQSFLSSWDGNGPCNWTGIICDMSASVSHLNLSSSGLKGTLHGFNFSAFPELTVVDLSYNYLRGTIPVHVGNLSRLTYLDLSSNKISGSIPEQIGMLKSLNELSISGNNLVGCLPSSIGNLTNLSYLDLVDNKISGSIPKDIGMLGSLEELYLYNNNFSGEIPTSIGNLTNLLKLYLNRNKLSGSIPQQIEMLKSLNKFGLSRNNLAGCLPSSIGNLVNLSYLSLHNNKISGSIPKEIGMLSSLKRLYLYNNDFSDGIPASIGNLSNLSHLSLFNNRLSGFIPAEMNNLTNLRSFHLAENHLTGHLPQQVCLGGVLENFTADSNYFTGPIPVSLKNCTSLYRVRLEHNQLTGNVSEDLGIYPKLSYLDLSDNKLMGELSSKWGQWHSLASLRLSNNNISGEIPSELGKATQLRVCDLSSNQLTGGIPKEVGQLKFLFKLMLNDNHLSGRIPPEIEMLSGLASLNLAANNLNGSVPRWLSKFKSLLELNLSANGFSGGIPSEVGSLSFLLVLDLSHNLLIGEIPEQIGNLKSLEKLNLSHNKLFGFIPSTFDGMLSLTSVDISHNQLEGRLPRNKAFREASFEAFRNNKGLCGNITGLESCSSDLNHDVDQKKNSEIVIATVVPILCTLLLVFIVFGILSFSQRRKKNTENTPQVVVSDNLFAICNYDGKMMYENIVEATEEFDSKYCIGVGGYGSVYKAQLSDGQVVAVKKLHPLLEGEVVDQKTFNSEIQALTEIRHRNIVKLHGFCSHPRYSFLVYEFLEGGSIEKILKSDEEATGFDWIKRVNVVKGLANALSYMHHDCSPPIVHRDISSKNILLDSDYEAHVADFGSARLLKPDSSNWTLFEGTVGYSAPELAYTMQVNEKCDVFSFGVLTMETLMGKHPADLISFVRTAPMTIGANSSRSGLHCKSSISMLACQSTISTEYATSFSGAVNLECTLSGAVSHNNIKPAASLQQLYLLKAAHEIPPSFYLDHQWRKHLFLQWKDSPALVVSASTDDYLLVFMVSFGPSATSWLTRTLLQ</sequence>
<dbReference type="EMBL" id="JBBPBN010000052">
    <property type="protein sequence ID" value="KAK8991607.1"/>
    <property type="molecule type" value="Genomic_DNA"/>
</dbReference>
<evidence type="ECO:0000256" key="3">
    <source>
        <dbReference type="ARBA" id="ARBA00022692"/>
    </source>
</evidence>
<evidence type="ECO:0000313" key="12">
    <source>
        <dbReference type="EMBL" id="KAK8991607.1"/>
    </source>
</evidence>
<dbReference type="Gene3D" id="3.30.200.20">
    <property type="entry name" value="Phosphorylase Kinase, domain 1"/>
    <property type="match status" value="1"/>
</dbReference>
<dbReference type="InterPro" id="IPR008266">
    <property type="entry name" value="Tyr_kinase_AS"/>
</dbReference>
<evidence type="ECO:0000256" key="2">
    <source>
        <dbReference type="ARBA" id="ARBA00022614"/>
    </source>
</evidence>
<dbReference type="InterPro" id="IPR051809">
    <property type="entry name" value="Plant_receptor-like_S/T_kinase"/>
</dbReference>
<reference evidence="12 13" key="1">
    <citation type="journal article" date="2024" name="G3 (Bethesda)">
        <title>Genome assembly of Hibiscus sabdariffa L. provides insights into metabolisms of medicinal natural products.</title>
        <authorList>
            <person name="Kim T."/>
        </authorList>
    </citation>
    <scope>NUCLEOTIDE SEQUENCE [LARGE SCALE GENOMIC DNA]</scope>
    <source>
        <strain evidence="12">TK-2024</strain>
        <tissue evidence="12">Old leaves</tissue>
    </source>
</reference>
<gene>
    <name evidence="12" type="ORF">V6N11_062612</name>
</gene>
<dbReference type="PROSITE" id="PS00109">
    <property type="entry name" value="PROTEIN_KINASE_TYR"/>
    <property type="match status" value="1"/>
</dbReference>
<dbReference type="Gene3D" id="3.80.10.10">
    <property type="entry name" value="Ribonuclease Inhibitor"/>
    <property type="match status" value="4"/>
</dbReference>